<evidence type="ECO:0000313" key="2">
    <source>
        <dbReference type="Proteomes" id="UP000241208"/>
    </source>
</evidence>
<gene>
    <name evidence="1" type="ORF">BUY34_08820</name>
</gene>
<evidence type="ECO:0000313" key="1">
    <source>
        <dbReference type="EMBL" id="PTF65900.1"/>
    </source>
</evidence>
<accession>A0A2T4LRC7</accession>
<proteinExistence type="predicted"/>
<name>A0A2T4LRC7_9STAP</name>
<protein>
    <submittedName>
        <fullName evidence="1">Uncharacterized protein</fullName>
    </submittedName>
</protein>
<reference evidence="1 2" key="1">
    <citation type="journal article" date="2016" name="Front. Microbiol.">
        <title>Comprehensive Phylogenetic Analysis of Bovine Non-aureus Staphylococci Species Based on Whole-Genome Sequencing.</title>
        <authorList>
            <person name="Naushad S."/>
            <person name="Barkema H.W."/>
            <person name="Luby C."/>
            <person name="Condas L.A."/>
            <person name="Nobrega D.B."/>
            <person name="Carson D.A."/>
            <person name="De Buck J."/>
        </authorList>
    </citation>
    <scope>NUCLEOTIDE SEQUENCE [LARGE SCALE GENOMIC DNA]</scope>
    <source>
        <strain evidence="1 2">SNUC 3829</strain>
    </source>
</reference>
<comment type="caution">
    <text evidence="1">The sequence shown here is derived from an EMBL/GenBank/DDBJ whole genome shotgun (WGS) entry which is preliminary data.</text>
</comment>
<dbReference type="EMBL" id="PYZR01000101">
    <property type="protein sequence ID" value="PTF65900.1"/>
    <property type="molecule type" value="Genomic_DNA"/>
</dbReference>
<feature type="non-terminal residue" evidence="1">
    <location>
        <position position="1"/>
    </location>
</feature>
<dbReference type="AlphaFoldDB" id="A0A2T4LRC7"/>
<organism evidence="1 2">
    <name type="scientific">Staphylococcus cohnii</name>
    <dbReference type="NCBI Taxonomy" id="29382"/>
    <lineage>
        <taxon>Bacteria</taxon>
        <taxon>Bacillati</taxon>
        <taxon>Bacillota</taxon>
        <taxon>Bacilli</taxon>
        <taxon>Bacillales</taxon>
        <taxon>Staphylococcaceae</taxon>
        <taxon>Staphylococcus</taxon>
        <taxon>Staphylococcus cohnii species complex</taxon>
    </lineage>
</organism>
<dbReference type="Proteomes" id="UP000241208">
    <property type="component" value="Unassembled WGS sequence"/>
</dbReference>
<sequence length="71" mass="8583">ESYILIVIKNISEFEKEVSLICIINILKYQSDCVFQHNYTPYINHLICYYLIILKIDRVERLNWDTKVNMV</sequence>